<dbReference type="PROSITE" id="PS51186">
    <property type="entry name" value="GNAT"/>
    <property type="match status" value="1"/>
</dbReference>
<dbReference type="CDD" id="cd04301">
    <property type="entry name" value="NAT_SF"/>
    <property type="match status" value="1"/>
</dbReference>
<evidence type="ECO:0000256" key="1">
    <source>
        <dbReference type="ARBA" id="ARBA00022679"/>
    </source>
</evidence>
<proteinExistence type="predicted"/>
<accession>A0A1H4UK18</accession>
<organism evidence="4 5">
    <name type="scientific">Pseudomonas jessenii</name>
    <dbReference type="NCBI Taxonomy" id="77298"/>
    <lineage>
        <taxon>Bacteria</taxon>
        <taxon>Pseudomonadati</taxon>
        <taxon>Pseudomonadota</taxon>
        <taxon>Gammaproteobacteria</taxon>
        <taxon>Pseudomonadales</taxon>
        <taxon>Pseudomonadaceae</taxon>
        <taxon>Pseudomonas</taxon>
    </lineage>
</organism>
<name>A0A1H4UK18_PSEJE</name>
<keyword evidence="2" id="KW-0012">Acyltransferase</keyword>
<evidence type="ECO:0000313" key="4">
    <source>
        <dbReference type="EMBL" id="SEC69027.1"/>
    </source>
</evidence>
<dbReference type="GO" id="GO:0016747">
    <property type="term" value="F:acyltransferase activity, transferring groups other than amino-acyl groups"/>
    <property type="evidence" value="ECO:0007669"/>
    <property type="project" value="InterPro"/>
</dbReference>
<dbReference type="AlphaFoldDB" id="A0A1H4UK18"/>
<reference evidence="5" key="1">
    <citation type="submission" date="2016-10" db="EMBL/GenBank/DDBJ databases">
        <authorList>
            <person name="Varghese N."/>
            <person name="Submissions S."/>
        </authorList>
    </citation>
    <scope>NUCLEOTIDE SEQUENCE [LARGE SCALE GENOMIC DNA]</scope>
    <source>
        <strain evidence="5">BS3660</strain>
    </source>
</reference>
<dbReference type="InterPro" id="IPR000182">
    <property type="entry name" value="GNAT_dom"/>
</dbReference>
<dbReference type="Proteomes" id="UP000198542">
    <property type="component" value="Unassembled WGS sequence"/>
</dbReference>
<dbReference type="Pfam" id="PF00583">
    <property type="entry name" value="Acetyltransf_1"/>
    <property type="match status" value="1"/>
</dbReference>
<dbReference type="EMBL" id="FNTC01000002">
    <property type="protein sequence ID" value="SEC69027.1"/>
    <property type="molecule type" value="Genomic_DNA"/>
</dbReference>
<dbReference type="PANTHER" id="PTHR43877">
    <property type="entry name" value="AMINOALKYLPHOSPHONATE N-ACETYLTRANSFERASE-RELATED-RELATED"/>
    <property type="match status" value="1"/>
</dbReference>
<dbReference type="InterPro" id="IPR050832">
    <property type="entry name" value="Bact_Acetyltransf"/>
</dbReference>
<evidence type="ECO:0000259" key="3">
    <source>
        <dbReference type="PROSITE" id="PS51186"/>
    </source>
</evidence>
<evidence type="ECO:0000313" key="5">
    <source>
        <dbReference type="Proteomes" id="UP000198542"/>
    </source>
</evidence>
<gene>
    <name evidence="4" type="ORF">SAMN04490187_5330</name>
</gene>
<feature type="domain" description="N-acetyltransferase" evidence="3">
    <location>
        <begin position="26"/>
        <end position="171"/>
    </location>
</feature>
<sequence>MKAGREANLTDKSGSNLQVVTSTDPLAILEISGITPQIRELETQAVAEGFRFLSRLIEEWESGANRFDQQGECLFGAFRNGRLIAIGGLSCDPFAGRDTGRLRRVYVARASRGQNVGKALVQHLLELANEHFRVVRLSTDTPEGAAFYLRCGFQPIQDDFATHMKSLVDVL</sequence>
<evidence type="ECO:0000256" key="2">
    <source>
        <dbReference type="ARBA" id="ARBA00023315"/>
    </source>
</evidence>
<dbReference type="Gene3D" id="3.40.630.30">
    <property type="match status" value="1"/>
</dbReference>
<protein>
    <submittedName>
        <fullName evidence="4">N-acetylglutamate synthase, GNAT family</fullName>
    </submittedName>
</protein>
<keyword evidence="5" id="KW-1185">Reference proteome</keyword>
<keyword evidence="1" id="KW-0808">Transferase</keyword>
<dbReference type="InterPro" id="IPR016181">
    <property type="entry name" value="Acyl_CoA_acyltransferase"/>
</dbReference>
<dbReference type="SUPFAM" id="SSF55729">
    <property type="entry name" value="Acyl-CoA N-acyltransferases (Nat)"/>
    <property type="match status" value="1"/>
</dbReference>